<evidence type="ECO:0000259" key="1">
    <source>
        <dbReference type="PROSITE" id="PS50943"/>
    </source>
</evidence>
<dbReference type="NCBIfam" id="TIGR03830">
    <property type="entry name" value="CxxCG_CxxCG_HTH"/>
    <property type="match status" value="1"/>
</dbReference>
<sequence>MANLVKKVDYDCPQCDHYHEVEVYIQKTQSVMEGNIVTHEETFYFCPIEKEEFTPAKIMNQNLLSARDAYRESIGRLPSMKIREIRETYKVTQKEFANLMGWGDVTVQRYESKTIQDETYDQMMKLVYEDPLLALKELEKHADRFEHERYLEIRDSITHLIKKNSLNFYKKQIIYASYIDFSEPSDMNGKTILNLDRVRNVIHYLSHFSSKLYKVNLLRLLWNTDALSYKKYGNAMTGLVYRHHPLGAVPIAHEELLDICNDLINIREEYLDHYTTYRIESKTPVDISFFTEAEIEIFDEVIREFNHGERKKISNYMHKEEPHSGHNNIIPFSLAGEIRAF</sequence>
<dbReference type="InterPro" id="IPR025272">
    <property type="entry name" value="SocA_Panacea"/>
</dbReference>
<dbReference type="InterPro" id="IPR022452">
    <property type="entry name" value="MqsA"/>
</dbReference>
<comment type="caution">
    <text evidence="2">The sequence shown here is derived from an EMBL/GenBank/DDBJ whole genome shotgun (WGS) entry which is preliminary data.</text>
</comment>
<proteinExistence type="predicted"/>
<name>A0A5D4SW59_9BACI</name>
<dbReference type="Pfam" id="PF13274">
    <property type="entry name" value="SocA_Panacea"/>
    <property type="match status" value="1"/>
</dbReference>
<dbReference type="PROSITE" id="PS50943">
    <property type="entry name" value="HTH_CROC1"/>
    <property type="match status" value="1"/>
</dbReference>
<dbReference type="Gene3D" id="1.10.260.40">
    <property type="entry name" value="lambda repressor-like DNA-binding domains"/>
    <property type="match status" value="1"/>
</dbReference>
<protein>
    <submittedName>
        <fullName evidence="2">DUF4065 domain-containing protein</fullName>
    </submittedName>
</protein>
<dbReference type="OrthoDB" id="3213544at2"/>
<organism evidence="2 3">
    <name type="scientific">Sutcliffiella horikoshii</name>
    <dbReference type="NCBI Taxonomy" id="79883"/>
    <lineage>
        <taxon>Bacteria</taxon>
        <taxon>Bacillati</taxon>
        <taxon>Bacillota</taxon>
        <taxon>Bacilli</taxon>
        <taxon>Bacillales</taxon>
        <taxon>Bacillaceae</taxon>
        <taxon>Sutcliffiella</taxon>
    </lineage>
</organism>
<dbReference type="InterPro" id="IPR001387">
    <property type="entry name" value="Cro/C1-type_HTH"/>
</dbReference>
<dbReference type="Proteomes" id="UP000322524">
    <property type="component" value="Unassembled WGS sequence"/>
</dbReference>
<dbReference type="CDD" id="cd00093">
    <property type="entry name" value="HTH_XRE"/>
    <property type="match status" value="1"/>
</dbReference>
<dbReference type="RefSeq" id="WP_148988777.1">
    <property type="nucleotide sequence ID" value="NZ_VTEV01000005.1"/>
</dbReference>
<feature type="domain" description="HTH cro/C1-type" evidence="1">
    <location>
        <begin position="82"/>
        <end position="112"/>
    </location>
</feature>
<evidence type="ECO:0000313" key="2">
    <source>
        <dbReference type="EMBL" id="TYS67667.1"/>
    </source>
</evidence>
<dbReference type="AlphaFoldDB" id="A0A5D4SW59"/>
<dbReference type="GO" id="GO:0003677">
    <property type="term" value="F:DNA binding"/>
    <property type="evidence" value="ECO:0007669"/>
    <property type="project" value="InterPro"/>
</dbReference>
<gene>
    <name evidence="2" type="ORF">FZC76_13940</name>
</gene>
<dbReference type="EMBL" id="VTEV01000005">
    <property type="protein sequence ID" value="TYS67667.1"/>
    <property type="molecule type" value="Genomic_DNA"/>
</dbReference>
<dbReference type="SUPFAM" id="SSF47413">
    <property type="entry name" value="lambda repressor-like DNA-binding domains"/>
    <property type="match status" value="1"/>
</dbReference>
<dbReference type="InterPro" id="IPR010982">
    <property type="entry name" value="Lambda_DNA-bd_dom_sf"/>
</dbReference>
<accession>A0A5D4SW59</accession>
<evidence type="ECO:0000313" key="3">
    <source>
        <dbReference type="Proteomes" id="UP000322524"/>
    </source>
</evidence>
<reference evidence="2 3" key="1">
    <citation type="submission" date="2019-08" db="EMBL/GenBank/DDBJ databases">
        <title>Bacillus genomes from the desert of Cuatro Cienegas, Coahuila.</title>
        <authorList>
            <person name="Olmedo-Alvarez G."/>
        </authorList>
    </citation>
    <scope>NUCLEOTIDE SEQUENCE [LARGE SCALE GENOMIC DNA]</scope>
    <source>
        <strain evidence="2 3">CH28_1T</strain>
    </source>
</reference>